<name>A0A0L8HGC1_OCTBM</name>
<dbReference type="EMBL" id="KQ418194">
    <property type="protein sequence ID" value="KOF88303.1"/>
    <property type="molecule type" value="Genomic_DNA"/>
</dbReference>
<reference evidence="4" key="1">
    <citation type="submission" date="2015-07" db="EMBL/GenBank/DDBJ databases">
        <title>MeaNS - Measles Nucleotide Surveillance Program.</title>
        <authorList>
            <person name="Tran T."/>
            <person name="Druce J."/>
        </authorList>
    </citation>
    <scope>NUCLEOTIDE SEQUENCE</scope>
    <source>
        <strain evidence="4">UCB-OBI-ISO-001</strain>
        <tissue evidence="4">Gonad</tissue>
    </source>
</reference>
<dbReference type="OrthoDB" id="6021377at2759"/>
<comment type="similarity">
    <text evidence="1">Belongs to the Bcl-2 family.</text>
</comment>
<dbReference type="Pfam" id="PF00452">
    <property type="entry name" value="Bcl-2"/>
    <property type="match status" value="1"/>
</dbReference>
<evidence type="ECO:0000313" key="4">
    <source>
        <dbReference type="EMBL" id="KOF88303.1"/>
    </source>
</evidence>
<dbReference type="Gene3D" id="1.10.437.10">
    <property type="entry name" value="Blc2-like"/>
    <property type="match status" value="1"/>
</dbReference>
<gene>
    <name evidence="4" type="ORF">OCBIM_22015014mg</name>
</gene>
<dbReference type="GO" id="GO:0042981">
    <property type="term" value="P:regulation of apoptotic process"/>
    <property type="evidence" value="ECO:0007669"/>
    <property type="project" value="InterPro"/>
</dbReference>
<dbReference type="PROSITE" id="PS50062">
    <property type="entry name" value="BCL2_FAMILY"/>
    <property type="match status" value="1"/>
</dbReference>
<dbReference type="KEGG" id="obi:106870808"/>
<evidence type="ECO:0000256" key="1">
    <source>
        <dbReference type="ARBA" id="ARBA00009458"/>
    </source>
</evidence>
<protein>
    <recommendedName>
        <fullName evidence="3">Bcl-2 Bcl-2 homology region 1-3 domain-containing protein</fullName>
    </recommendedName>
</protein>
<evidence type="ECO:0000256" key="2">
    <source>
        <dbReference type="ARBA" id="ARBA00022703"/>
    </source>
</evidence>
<organism evidence="4">
    <name type="scientific">Octopus bimaculoides</name>
    <name type="common">California two-spotted octopus</name>
    <dbReference type="NCBI Taxonomy" id="37653"/>
    <lineage>
        <taxon>Eukaryota</taxon>
        <taxon>Metazoa</taxon>
        <taxon>Spiralia</taxon>
        <taxon>Lophotrochozoa</taxon>
        <taxon>Mollusca</taxon>
        <taxon>Cephalopoda</taxon>
        <taxon>Coleoidea</taxon>
        <taxon>Octopodiformes</taxon>
        <taxon>Octopoda</taxon>
        <taxon>Incirrata</taxon>
        <taxon>Octopodidae</taxon>
        <taxon>Octopus</taxon>
    </lineage>
</organism>
<keyword evidence="2" id="KW-0053">Apoptosis</keyword>
<dbReference type="InterPro" id="IPR002475">
    <property type="entry name" value="Bcl2-like"/>
</dbReference>
<dbReference type="AlphaFoldDB" id="A0A0L8HGC1"/>
<feature type="domain" description="Bcl-2 Bcl-2 homology region 1-3" evidence="3">
    <location>
        <begin position="81"/>
        <end position="172"/>
    </location>
</feature>
<dbReference type="GO" id="GO:0006915">
    <property type="term" value="P:apoptotic process"/>
    <property type="evidence" value="ECO:0007669"/>
    <property type="project" value="UniProtKB-KW"/>
</dbReference>
<sequence>MVSVLTNIFCSINSSPVMHPLQSVIRMDKEENLKSCRKEVPRMVKDMVLNFDKGHFISQPESDICAGMRKSVLEIYNIYRDALYKNVAQLLDEVADDLTIQKAYRCVVETILEDRKNLHWRRISMVFTMLAVLAEDQRSKHHDLSWEQYNQILIKLFKEHKIDTWINDNSGWDGFLEHIQMKHKNKLEEFIWLSTIGLWSLSVSGL</sequence>
<dbReference type="InterPro" id="IPR036834">
    <property type="entry name" value="Bcl-2-like_sf"/>
</dbReference>
<dbReference type="SUPFAM" id="SSF56854">
    <property type="entry name" value="Bcl-2 inhibitors of programmed cell death"/>
    <property type="match status" value="1"/>
</dbReference>
<evidence type="ECO:0000259" key="3">
    <source>
        <dbReference type="Pfam" id="PF00452"/>
    </source>
</evidence>
<accession>A0A0L8HGC1</accession>
<proteinExistence type="inferred from homology"/>
<dbReference type="InterPro" id="IPR046371">
    <property type="entry name" value="Bcl-2_BH1-3"/>
</dbReference>